<protein>
    <submittedName>
        <fullName evidence="1">Uncharacterized protein</fullName>
    </submittedName>
</protein>
<sequence>MPHVRRAEYVHAPAAYTLEYVEVVSFTVHIHRRHKRTPYTSNALSIEPYPWNCPATSLLFTVEPVSGTSPSAKAYLMHLQTSQNKWRPPTDPGTCVFPQITAAGLDDSRVHSEDLYAAYHDVLRTHRRRVARQGCQHTARSMPLLIEPDGIDSLEPQMPCAVGSALFRATTSSVNRAWSKHLAAAAPLFARLDAISGCHGKPLPCRLVNGKNSSAYIIQSDADAVYRMRNLEYVRIYCGAPPSLNALATTFGTWIATLADHLCTLGGHNIAHDGSMARLLSVLQVAEMVWLGMGMEVVVFKLYTSR</sequence>
<dbReference type="OrthoDB" id="10262962at2759"/>
<comment type="caution">
    <text evidence="1">The sequence shown here is derived from an EMBL/GenBank/DDBJ whole genome shotgun (WGS) entry which is preliminary data.</text>
</comment>
<evidence type="ECO:0000313" key="2">
    <source>
        <dbReference type="Proteomes" id="UP000033483"/>
    </source>
</evidence>
<accession>A0A0F4ZJR9</accession>
<evidence type="ECO:0000313" key="1">
    <source>
        <dbReference type="EMBL" id="KKA30460.1"/>
    </source>
</evidence>
<gene>
    <name evidence="1" type="ORF">TD95_000649</name>
</gene>
<dbReference type="Proteomes" id="UP000033483">
    <property type="component" value="Unassembled WGS sequence"/>
</dbReference>
<proteinExistence type="predicted"/>
<dbReference type="SUPFAM" id="SSF53254">
    <property type="entry name" value="Phosphoglycerate mutase-like"/>
    <property type="match status" value="1"/>
</dbReference>
<dbReference type="AlphaFoldDB" id="A0A0F4ZJR9"/>
<name>A0A0F4ZJR9_9PEZI</name>
<dbReference type="Gene3D" id="3.40.50.1240">
    <property type="entry name" value="Phosphoglycerate mutase-like"/>
    <property type="match status" value="1"/>
</dbReference>
<dbReference type="InterPro" id="IPR029033">
    <property type="entry name" value="His_PPase_superfam"/>
</dbReference>
<dbReference type="EMBL" id="LAEV01000372">
    <property type="protein sequence ID" value="KKA30460.1"/>
    <property type="molecule type" value="Genomic_DNA"/>
</dbReference>
<organism evidence="1 2">
    <name type="scientific">Thielaviopsis punctulata</name>
    <dbReference type="NCBI Taxonomy" id="72032"/>
    <lineage>
        <taxon>Eukaryota</taxon>
        <taxon>Fungi</taxon>
        <taxon>Dikarya</taxon>
        <taxon>Ascomycota</taxon>
        <taxon>Pezizomycotina</taxon>
        <taxon>Sordariomycetes</taxon>
        <taxon>Hypocreomycetidae</taxon>
        <taxon>Microascales</taxon>
        <taxon>Ceratocystidaceae</taxon>
        <taxon>Thielaviopsis</taxon>
    </lineage>
</organism>
<reference evidence="1 2" key="1">
    <citation type="submission" date="2015-03" db="EMBL/GenBank/DDBJ databases">
        <authorList>
            <person name="Radwan O."/>
            <person name="Al-Naeli F.A."/>
            <person name="Rendon G.A."/>
            <person name="Fields C."/>
        </authorList>
    </citation>
    <scope>NUCLEOTIDE SEQUENCE [LARGE SCALE GENOMIC DNA]</scope>
    <source>
        <strain evidence="1">CR-DP1</strain>
    </source>
</reference>
<keyword evidence="2" id="KW-1185">Reference proteome</keyword>